<evidence type="ECO:0008006" key="4">
    <source>
        <dbReference type="Google" id="ProtNLM"/>
    </source>
</evidence>
<dbReference type="Proteomes" id="UP000030748">
    <property type="component" value="Unassembled WGS sequence"/>
</dbReference>
<dbReference type="OrthoDB" id="1926132at2759"/>
<organism evidence="2 3">
    <name type="scientific">Erythranthe guttata</name>
    <name type="common">Yellow monkey flower</name>
    <name type="synonym">Mimulus guttatus</name>
    <dbReference type="NCBI Taxonomy" id="4155"/>
    <lineage>
        <taxon>Eukaryota</taxon>
        <taxon>Viridiplantae</taxon>
        <taxon>Streptophyta</taxon>
        <taxon>Embryophyta</taxon>
        <taxon>Tracheophyta</taxon>
        <taxon>Spermatophyta</taxon>
        <taxon>Magnoliopsida</taxon>
        <taxon>eudicotyledons</taxon>
        <taxon>Gunneridae</taxon>
        <taxon>Pentapetalae</taxon>
        <taxon>asterids</taxon>
        <taxon>lamiids</taxon>
        <taxon>Lamiales</taxon>
        <taxon>Phrymaceae</taxon>
        <taxon>Erythranthe</taxon>
    </lineage>
</organism>
<evidence type="ECO:0000313" key="3">
    <source>
        <dbReference type="Proteomes" id="UP000030748"/>
    </source>
</evidence>
<protein>
    <recommendedName>
        <fullName evidence="4">Syringolide-induced protein 14-1-1</fullName>
    </recommendedName>
</protein>
<proteinExistence type="predicted"/>
<reference evidence="2 3" key="1">
    <citation type="journal article" date="2013" name="Proc. Natl. Acad. Sci. U.S.A.">
        <title>Fine-scale variation in meiotic recombination in Mimulus inferred from population shotgun sequencing.</title>
        <authorList>
            <person name="Hellsten U."/>
            <person name="Wright K.M."/>
            <person name="Jenkins J."/>
            <person name="Shu S."/>
            <person name="Yuan Y."/>
            <person name="Wessler S.R."/>
            <person name="Schmutz J."/>
            <person name="Willis J.H."/>
            <person name="Rokhsar D.S."/>
        </authorList>
    </citation>
    <scope>NUCLEOTIDE SEQUENCE [LARGE SCALE GENOMIC DNA]</scope>
    <source>
        <strain evidence="3">cv. DUN x IM62</strain>
    </source>
</reference>
<dbReference type="STRING" id="4155.A0A022PQ40"/>
<keyword evidence="3" id="KW-1185">Reference proteome</keyword>
<dbReference type="PhylomeDB" id="A0A022PQ40"/>
<accession>A0A022PQ40</accession>
<dbReference type="eggNOG" id="ENOG502RXP4">
    <property type="taxonomic scope" value="Eukaryota"/>
</dbReference>
<dbReference type="EMBL" id="KI632373">
    <property type="protein sequence ID" value="EYU17564.1"/>
    <property type="molecule type" value="Genomic_DNA"/>
</dbReference>
<name>A0A022PQ40_ERYGU</name>
<dbReference type="KEGG" id="egt:105950697"/>
<feature type="region of interest" description="Disordered" evidence="1">
    <location>
        <begin position="101"/>
        <end position="120"/>
    </location>
</feature>
<feature type="region of interest" description="Disordered" evidence="1">
    <location>
        <begin position="20"/>
        <end position="73"/>
    </location>
</feature>
<dbReference type="PANTHER" id="PTHR34779">
    <property type="entry name" value="OS09G0542900 PROTEIN"/>
    <property type="match status" value="1"/>
</dbReference>
<dbReference type="AlphaFoldDB" id="A0A022PQ40"/>
<evidence type="ECO:0000313" key="2">
    <source>
        <dbReference type="EMBL" id="EYU17564.1"/>
    </source>
</evidence>
<dbReference type="InterPro" id="IPR038796">
    <property type="entry name" value="At1g76070-like"/>
</dbReference>
<evidence type="ECO:0000256" key="1">
    <source>
        <dbReference type="SAM" id="MobiDB-lite"/>
    </source>
</evidence>
<sequence>MEKKTTKSKNKIWRLLPKAAQASLSFQNPPPLSPGRDKLKTHFSKGFSGPSTSDMVSDDENREPTSPKVSCMGQIKHRNKIRRTRNTGTAAREVKKKPSGLKKIFGYGGGGRKSDSSVNHGGGLRLPDRAASLSQMRRFASGRGTCANFDRTTARNAAKEGRGFYSDEERGYSDGEDDVIIIPFSAPIFVAGAGGNGGLALEPRKEINLWKRRTMAQPKPLQLLNP</sequence>
<gene>
    <name evidence="2" type="ORF">MIMGU_mgv1a022821mg</name>
</gene>
<dbReference type="OMA" id="MEYSACW"/>
<dbReference type="PANTHER" id="PTHR34779:SF1">
    <property type="entry name" value="OS09G0542900 PROTEIN"/>
    <property type="match status" value="1"/>
</dbReference>